<comment type="caution">
    <text evidence="2">The sequence shown here is derived from an EMBL/GenBank/DDBJ whole genome shotgun (WGS) entry which is preliminary data.</text>
</comment>
<protein>
    <recommendedName>
        <fullName evidence="4">SMI1/KNR4 family protein</fullName>
    </recommendedName>
</protein>
<feature type="chain" id="PRO_5016787675" description="SMI1/KNR4 family protein" evidence="1">
    <location>
        <begin position="20"/>
        <end position="496"/>
    </location>
</feature>
<sequence>MRSNSKLLLVLLLAPGLSACGEPASPPAVAAADAGGRIAFSDPAATRVSVETGPLPARYAAALPTTSAELRDWWEDDKRFPPIMHATDGIASGDAGWIARLRRSADAVPAADAGAWAEQWRQRLQYRTLAPAFCESVRKIAAEPDSNLRRALMPAFAQECATLADAPVVLRADTPDLAVLAYYDLDSMRAGPPPAFDPRLERAARALMQGDDELQARSAAFVMAELRQPEATAALERLHTQLSAQGAESQERADHVAMAFAHSDSRIGQTQLQLACSRRVDDPICTQLRKPSKPEAAEVEPSKADPARVRARIEQLQAMGFTRVVDADPSALEGADVVSVLMAAGYAHWFDVETGQFPNAHDSLLRELAALVRPSLSGVVFEEIAPEDDEGPYQLVAYADGKIYRTRAENQGDWYDVDAVLRLLDTLLQARKSADRFLPLGTGDQTLIVVGGPRAAIDAALAQKLLTPGDPAESERAGKAFEAQVLEQLGKEKKAP</sequence>
<keyword evidence="3" id="KW-1185">Reference proteome</keyword>
<proteinExistence type="predicted"/>
<gene>
    <name evidence="2" type="ORF">DX914_00765</name>
</gene>
<dbReference type="AlphaFoldDB" id="A0A371K1D8"/>
<dbReference type="EMBL" id="QTSU01000001">
    <property type="protein sequence ID" value="RDZ27741.1"/>
    <property type="molecule type" value="Genomic_DNA"/>
</dbReference>
<dbReference type="Proteomes" id="UP000264492">
    <property type="component" value="Unassembled WGS sequence"/>
</dbReference>
<name>A0A371K1D8_9GAMM</name>
<organism evidence="2 3">
    <name type="scientific">Lysobacter silvisoli</name>
    <dbReference type="NCBI Taxonomy" id="2293254"/>
    <lineage>
        <taxon>Bacteria</taxon>
        <taxon>Pseudomonadati</taxon>
        <taxon>Pseudomonadota</taxon>
        <taxon>Gammaproteobacteria</taxon>
        <taxon>Lysobacterales</taxon>
        <taxon>Lysobacteraceae</taxon>
        <taxon>Lysobacter</taxon>
    </lineage>
</organism>
<evidence type="ECO:0000256" key="1">
    <source>
        <dbReference type="SAM" id="SignalP"/>
    </source>
</evidence>
<accession>A0A371K1D8</accession>
<evidence type="ECO:0008006" key="4">
    <source>
        <dbReference type="Google" id="ProtNLM"/>
    </source>
</evidence>
<reference evidence="2 3" key="1">
    <citation type="submission" date="2018-08" db="EMBL/GenBank/DDBJ databases">
        <title>Lysobacter sp. zong2l5, whole genome shotgun sequence.</title>
        <authorList>
            <person name="Zhang X."/>
            <person name="Feng G."/>
            <person name="Zhu H."/>
        </authorList>
    </citation>
    <scope>NUCLEOTIDE SEQUENCE [LARGE SCALE GENOMIC DNA]</scope>
    <source>
        <strain evidence="3">zong2l5</strain>
    </source>
</reference>
<dbReference type="PROSITE" id="PS51257">
    <property type="entry name" value="PROKAR_LIPOPROTEIN"/>
    <property type="match status" value="1"/>
</dbReference>
<evidence type="ECO:0000313" key="2">
    <source>
        <dbReference type="EMBL" id="RDZ27741.1"/>
    </source>
</evidence>
<dbReference type="RefSeq" id="WP_115857184.1">
    <property type="nucleotide sequence ID" value="NZ_QTSU01000001.1"/>
</dbReference>
<evidence type="ECO:0000313" key="3">
    <source>
        <dbReference type="Proteomes" id="UP000264492"/>
    </source>
</evidence>
<dbReference type="OrthoDB" id="291531at2"/>
<keyword evidence="1" id="KW-0732">Signal</keyword>
<feature type="signal peptide" evidence="1">
    <location>
        <begin position="1"/>
        <end position="19"/>
    </location>
</feature>